<keyword evidence="2" id="KW-1185">Reference proteome</keyword>
<reference evidence="2" key="1">
    <citation type="journal article" date="2019" name="Int. J. Syst. Evol. Microbiol.">
        <title>The Global Catalogue of Microorganisms (GCM) 10K type strain sequencing project: providing services to taxonomists for standard genome sequencing and annotation.</title>
        <authorList>
            <consortium name="The Broad Institute Genomics Platform"/>
            <consortium name="The Broad Institute Genome Sequencing Center for Infectious Disease"/>
            <person name="Wu L."/>
            <person name="Ma J."/>
        </authorList>
    </citation>
    <scope>NUCLEOTIDE SEQUENCE [LARGE SCALE GENOMIC DNA]</scope>
    <source>
        <strain evidence="2">IBRC-M 10906</strain>
    </source>
</reference>
<comment type="caution">
    <text evidence="1">The sequence shown here is derived from an EMBL/GenBank/DDBJ whole genome shotgun (WGS) entry which is preliminary data.</text>
</comment>
<name>A0ABW5WC18_9PSEU</name>
<dbReference type="InterPro" id="IPR008928">
    <property type="entry name" value="6-hairpin_glycosidase_sf"/>
</dbReference>
<dbReference type="InterPro" id="IPR012341">
    <property type="entry name" value="6hp_glycosidase-like_sf"/>
</dbReference>
<dbReference type="EMBL" id="JBHUOF010000030">
    <property type="protein sequence ID" value="MFD2801477.1"/>
    <property type="molecule type" value="Genomic_DNA"/>
</dbReference>
<accession>A0ABW5WC18</accession>
<dbReference type="Gene3D" id="1.50.10.10">
    <property type="match status" value="1"/>
</dbReference>
<dbReference type="Proteomes" id="UP001597478">
    <property type="component" value="Unassembled WGS sequence"/>
</dbReference>
<evidence type="ECO:0000313" key="1">
    <source>
        <dbReference type="EMBL" id="MFD2801477.1"/>
    </source>
</evidence>
<protein>
    <submittedName>
        <fullName evidence="1">Prenyltransferase</fullName>
    </submittedName>
</protein>
<dbReference type="RefSeq" id="WP_377388167.1">
    <property type="nucleotide sequence ID" value="NZ_JBHSAN010000010.1"/>
</dbReference>
<dbReference type="SUPFAM" id="SSF48208">
    <property type="entry name" value="Six-hairpin glycosidases"/>
    <property type="match status" value="1"/>
</dbReference>
<sequence length="363" mass="39256">MAGAEVPAVAGVLSASDVERTARSIAKAQEESGAIPWFAGGHVDPWDHVESAMALTAAGLVAQARAAYEWSRRTQRPDGSWPLKLVRGEVEDASADTNFCAYVAVGVWHHLLVTRDEVFAGRMWPVVRRAIDFVLGLQADRGEIGWVRDARGIPVAEALLSGCSSIHHSLRCALALAEYVGEPQPGWEVALGRLGHTLRRHPEAFADKRRYSMDWYYPVLGGAVRGEQGLTRLRERWTDFVVDGLGARCVDDHPWVTGAETCELVLSLDAVGERARAHELFAAMQHLRDPDGSYWTGLVYADGKRWPEERTTWTGAAVILAADALSTTTPAAGLFRGDDLPTGLAVDSGACGCDDVYATGVPG</sequence>
<proteinExistence type="predicted"/>
<evidence type="ECO:0000313" key="2">
    <source>
        <dbReference type="Proteomes" id="UP001597478"/>
    </source>
</evidence>
<organism evidence="1 2">
    <name type="scientific">Prauserella oleivorans</name>
    <dbReference type="NCBI Taxonomy" id="1478153"/>
    <lineage>
        <taxon>Bacteria</taxon>
        <taxon>Bacillati</taxon>
        <taxon>Actinomycetota</taxon>
        <taxon>Actinomycetes</taxon>
        <taxon>Pseudonocardiales</taxon>
        <taxon>Pseudonocardiaceae</taxon>
        <taxon>Prauserella</taxon>
    </lineage>
</organism>
<gene>
    <name evidence="1" type="ORF">ACFS2C_18975</name>
</gene>